<sequence>MRSKSEPSKIKDTKVTAIDPNEKIDVYVSIPTDGAFGWLIVVASFISNILVDGLMFNFGSFITPMTTYFATDTATVSMLLSIQSGIYFIIGPIISALINQCGFRSTGVIGAIFCCIGLFASSYAESVSILMLTFGVLRHYFEKYRALANGITCSGSGAGTFLIGQLLPFLLKRYNNDWQFILRIFSGMYLITFPIVALYKPLKPKKFRVLDRKVQLDESDSETSQITINFAKSRVPTLSNIISIYSISNDMSFDSRQLNANDNSEMLNKTNKCFQILCPCIYKRSLSVATRTKQLFSRPVYRDDAFYTHSLGLLPEYEDKRSMIKSDSVSVKSLMKQNLDDDTLSYHLTVSRVPSIEEIDKEPTCCNQFIGTIHRTLLILFDPKFFKIFSFYLLALSSLIGMLGLYLPAMFLIGNKFKINHFDITDNLFTDRVKQKIEFVDHVKHLTMAIGLSNMMGRFASGLLTFCPFLNTTIISGIGTGLSGIACLLIGFTDDSALIELIILCTVFGFCIGFAASLRAVMYVENFGLENLTNAYGLFSLAIGIGALIGPSFAGYLKDLTNTYTIPFIFGGTTLIISSIILIVTPFTNKFKCITN</sequence>
<dbReference type="VEuPathDB" id="VectorBase:CSON003053"/>
<feature type="transmembrane region" description="Helical" evidence="1">
    <location>
        <begin position="564"/>
        <end position="587"/>
    </location>
</feature>
<dbReference type="Gene3D" id="1.20.1250.20">
    <property type="entry name" value="MFS general substrate transporter like domains"/>
    <property type="match status" value="1"/>
</dbReference>
<proteinExistence type="predicted"/>
<dbReference type="InterPro" id="IPR011701">
    <property type="entry name" value="MFS"/>
</dbReference>
<dbReference type="OMA" id="RACIMSG"/>
<dbReference type="AlphaFoldDB" id="A0A336MQ70"/>
<protein>
    <submittedName>
        <fullName evidence="2">CSON003053 protein</fullName>
    </submittedName>
</protein>
<feature type="transmembrane region" description="Helical" evidence="1">
    <location>
        <begin position="497"/>
        <end position="516"/>
    </location>
</feature>
<feature type="transmembrane region" description="Helical" evidence="1">
    <location>
        <begin position="146"/>
        <end position="168"/>
    </location>
</feature>
<dbReference type="InterPro" id="IPR050327">
    <property type="entry name" value="Proton-linked_MCT"/>
</dbReference>
<name>A0A336MQ70_CULSO</name>
<feature type="transmembrane region" description="Helical" evidence="1">
    <location>
        <begin position="536"/>
        <end position="557"/>
    </location>
</feature>
<keyword evidence="1" id="KW-0472">Membrane</keyword>
<feature type="transmembrane region" description="Helical" evidence="1">
    <location>
        <begin position="35"/>
        <end position="55"/>
    </location>
</feature>
<accession>A0A336MQ70</accession>
<dbReference type="PANTHER" id="PTHR11360:SF286">
    <property type="entry name" value="GH22266P"/>
    <property type="match status" value="1"/>
</dbReference>
<dbReference type="EMBL" id="UFQT01001527">
    <property type="protein sequence ID" value="SSX30923.1"/>
    <property type="molecule type" value="Genomic_DNA"/>
</dbReference>
<reference evidence="2" key="1">
    <citation type="submission" date="2018-07" db="EMBL/GenBank/DDBJ databases">
        <authorList>
            <person name="Quirk P.G."/>
            <person name="Krulwich T.A."/>
        </authorList>
    </citation>
    <scope>NUCLEOTIDE SEQUENCE</scope>
</reference>
<evidence type="ECO:0000313" key="2">
    <source>
        <dbReference type="EMBL" id="SSX30923.1"/>
    </source>
</evidence>
<feature type="transmembrane region" description="Helical" evidence="1">
    <location>
        <begin position="391"/>
        <end position="413"/>
    </location>
</feature>
<dbReference type="InterPro" id="IPR036259">
    <property type="entry name" value="MFS_trans_sf"/>
</dbReference>
<keyword evidence="1" id="KW-0812">Transmembrane</keyword>
<dbReference type="PANTHER" id="PTHR11360">
    <property type="entry name" value="MONOCARBOXYLATE TRANSPORTER"/>
    <property type="match status" value="1"/>
</dbReference>
<feature type="transmembrane region" description="Helical" evidence="1">
    <location>
        <begin position="463"/>
        <end position="490"/>
    </location>
</feature>
<gene>
    <name evidence="2" type="primary">CSON003053</name>
</gene>
<feature type="transmembrane region" description="Helical" evidence="1">
    <location>
        <begin position="110"/>
        <end position="134"/>
    </location>
</feature>
<keyword evidence="1" id="KW-1133">Transmembrane helix</keyword>
<organism evidence="2">
    <name type="scientific">Culicoides sonorensis</name>
    <name type="common">Biting midge</name>
    <dbReference type="NCBI Taxonomy" id="179676"/>
    <lineage>
        <taxon>Eukaryota</taxon>
        <taxon>Metazoa</taxon>
        <taxon>Ecdysozoa</taxon>
        <taxon>Arthropoda</taxon>
        <taxon>Hexapoda</taxon>
        <taxon>Insecta</taxon>
        <taxon>Pterygota</taxon>
        <taxon>Neoptera</taxon>
        <taxon>Endopterygota</taxon>
        <taxon>Diptera</taxon>
        <taxon>Nematocera</taxon>
        <taxon>Chironomoidea</taxon>
        <taxon>Ceratopogonidae</taxon>
        <taxon>Ceratopogoninae</taxon>
        <taxon>Culicoides</taxon>
        <taxon>Monoculicoides</taxon>
    </lineage>
</organism>
<dbReference type="GO" id="GO:0008028">
    <property type="term" value="F:monocarboxylic acid transmembrane transporter activity"/>
    <property type="evidence" value="ECO:0007669"/>
    <property type="project" value="TreeGrafter"/>
</dbReference>
<feature type="transmembrane region" description="Helical" evidence="1">
    <location>
        <begin position="180"/>
        <end position="199"/>
    </location>
</feature>
<dbReference type="SUPFAM" id="SSF103473">
    <property type="entry name" value="MFS general substrate transporter"/>
    <property type="match status" value="1"/>
</dbReference>
<feature type="transmembrane region" description="Helical" evidence="1">
    <location>
        <begin position="76"/>
        <end position="98"/>
    </location>
</feature>
<evidence type="ECO:0000256" key="1">
    <source>
        <dbReference type="SAM" id="Phobius"/>
    </source>
</evidence>
<dbReference type="Pfam" id="PF07690">
    <property type="entry name" value="MFS_1"/>
    <property type="match status" value="1"/>
</dbReference>